<dbReference type="PROSITE" id="PS00211">
    <property type="entry name" value="ABC_TRANSPORTER_1"/>
    <property type="match status" value="1"/>
</dbReference>
<keyword evidence="1" id="KW-0547">Nucleotide-binding</keyword>
<evidence type="ECO:0000256" key="1">
    <source>
        <dbReference type="ARBA" id="ARBA00022741"/>
    </source>
</evidence>
<dbReference type="EMBL" id="BJZO01000070">
    <property type="protein sequence ID" value="GEO82302.1"/>
    <property type="molecule type" value="Genomic_DNA"/>
</dbReference>
<dbReference type="PROSITE" id="PS50893">
    <property type="entry name" value="ABC_TRANSPORTER_2"/>
    <property type="match status" value="1"/>
</dbReference>
<accession>A0A512HA44</accession>
<reference evidence="4 5" key="1">
    <citation type="submission" date="2019-07" db="EMBL/GenBank/DDBJ databases">
        <title>Whole genome shotgun sequence of Rhodospirillum oryzae NBRC 107573.</title>
        <authorList>
            <person name="Hosoyama A."/>
            <person name="Uohara A."/>
            <person name="Ohji S."/>
            <person name="Ichikawa N."/>
        </authorList>
    </citation>
    <scope>NUCLEOTIDE SEQUENCE [LARGE SCALE GENOMIC DNA]</scope>
    <source>
        <strain evidence="4 5">NBRC 107573</strain>
    </source>
</reference>
<dbReference type="OrthoDB" id="9802264at2"/>
<dbReference type="Gene3D" id="3.40.50.300">
    <property type="entry name" value="P-loop containing nucleotide triphosphate hydrolases"/>
    <property type="match status" value="1"/>
</dbReference>
<dbReference type="GO" id="GO:0022857">
    <property type="term" value="F:transmembrane transporter activity"/>
    <property type="evidence" value="ECO:0007669"/>
    <property type="project" value="TreeGrafter"/>
</dbReference>
<dbReference type="PANTHER" id="PTHR24220">
    <property type="entry name" value="IMPORT ATP-BINDING PROTEIN"/>
    <property type="match status" value="1"/>
</dbReference>
<dbReference type="SMART" id="SM00382">
    <property type="entry name" value="AAA"/>
    <property type="match status" value="1"/>
</dbReference>
<dbReference type="InterPro" id="IPR003593">
    <property type="entry name" value="AAA+_ATPase"/>
</dbReference>
<dbReference type="InterPro" id="IPR015854">
    <property type="entry name" value="ABC_transpr_LolD-like"/>
</dbReference>
<dbReference type="AlphaFoldDB" id="A0A512HA44"/>
<organism evidence="4 5">
    <name type="scientific">Pararhodospirillum oryzae</name>
    <dbReference type="NCBI Taxonomy" id="478448"/>
    <lineage>
        <taxon>Bacteria</taxon>
        <taxon>Pseudomonadati</taxon>
        <taxon>Pseudomonadota</taxon>
        <taxon>Alphaproteobacteria</taxon>
        <taxon>Rhodospirillales</taxon>
        <taxon>Rhodospirillaceae</taxon>
        <taxon>Pararhodospirillum</taxon>
    </lineage>
</organism>
<evidence type="ECO:0000259" key="3">
    <source>
        <dbReference type="PROSITE" id="PS50893"/>
    </source>
</evidence>
<keyword evidence="5" id="KW-1185">Reference proteome</keyword>
<dbReference type="PANTHER" id="PTHR24220:SF376">
    <property type="entry name" value="ABC TRANSPORTER"/>
    <property type="match status" value="1"/>
</dbReference>
<gene>
    <name evidence="4" type="ORF">ROR02_24330</name>
</gene>
<dbReference type="SUPFAM" id="SSF52540">
    <property type="entry name" value="P-loop containing nucleoside triphosphate hydrolases"/>
    <property type="match status" value="1"/>
</dbReference>
<evidence type="ECO:0000313" key="4">
    <source>
        <dbReference type="EMBL" id="GEO82302.1"/>
    </source>
</evidence>
<dbReference type="GO" id="GO:0016887">
    <property type="term" value="F:ATP hydrolysis activity"/>
    <property type="evidence" value="ECO:0007669"/>
    <property type="project" value="InterPro"/>
</dbReference>
<dbReference type="Proteomes" id="UP000321567">
    <property type="component" value="Unassembled WGS sequence"/>
</dbReference>
<dbReference type="Pfam" id="PF00005">
    <property type="entry name" value="ABC_tran"/>
    <property type="match status" value="1"/>
</dbReference>
<name>A0A512HA44_9PROT</name>
<evidence type="ECO:0000313" key="5">
    <source>
        <dbReference type="Proteomes" id="UP000321567"/>
    </source>
</evidence>
<feature type="domain" description="ABC transporter" evidence="3">
    <location>
        <begin position="21"/>
        <end position="248"/>
    </location>
</feature>
<evidence type="ECO:0000256" key="2">
    <source>
        <dbReference type="ARBA" id="ARBA00022840"/>
    </source>
</evidence>
<dbReference type="InterPro" id="IPR027417">
    <property type="entry name" value="P-loop_NTPase"/>
</dbReference>
<sequence length="249" mass="27388">MSEEPLSEDADGIKREKAVVVEAQALDYAYGTGPQRRQVLSDINLVVREGDVVLLTGPSGSGKTTLLTLIGTLRHIQEGQLSLFGKDVSKTTTKELLRLRNRVRFVFQRHNLLGSLNVLQNVISGIMVTPLSDPEWDEQRAVALLDTLGLGEKVKSWPDQLSGGQQQRVAIARALVSLPDLILADEPTASLDRESGRIALEQMRALANRINCAVVISSHDERIFDIATRRVHIDDGHLRELETTGTNPS</sequence>
<protein>
    <submittedName>
        <fullName evidence="4">ABC transporter</fullName>
    </submittedName>
</protein>
<dbReference type="RefSeq" id="WP_147164317.1">
    <property type="nucleotide sequence ID" value="NZ_BJZO01000070.1"/>
</dbReference>
<comment type="caution">
    <text evidence="4">The sequence shown here is derived from an EMBL/GenBank/DDBJ whole genome shotgun (WGS) entry which is preliminary data.</text>
</comment>
<dbReference type="InterPro" id="IPR003439">
    <property type="entry name" value="ABC_transporter-like_ATP-bd"/>
</dbReference>
<dbReference type="GO" id="GO:0005886">
    <property type="term" value="C:plasma membrane"/>
    <property type="evidence" value="ECO:0007669"/>
    <property type="project" value="TreeGrafter"/>
</dbReference>
<keyword evidence="2" id="KW-0067">ATP-binding</keyword>
<proteinExistence type="predicted"/>
<dbReference type="GO" id="GO:0005524">
    <property type="term" value="F:ATP binding"/>
    <property type="evidence" value="ECO:0007669"/>
    <property type="project" value="UniProtKB-KW"/>
</dbReference>
<dbReference type="InterPro" id="IPR017871">
    <property type="entry name" value="ABC_transporter-like_CS"/>
</dbReference>